<reference evidence="2 3" key="1">
    <citation type="submission" date="2018-10" db="EMBL/GenBank/DDBJ databases">
        <title>Proposal of Lysobacter pythonis sp. nov. isolated from royal pythons (Python regius).</title>
        <authorList>
            <person name="Hans-Juergen B."/>
            <person name="Huptas C."/>
            <person name="Sandra B."/>
            <person name="Igor L."/>
            <person name="Joachim S."/>
            <person name="Siegfried S."/>
            <person name="Mareike W."/>
            <person name="Peter K."/>
        </authorList>
    </citation>
    <scope>NUCLEOTIDE SEQUENCE [LARGE SCALE GENOMIC DNA]</scope>
    <source>
        <strain evidence="2 3">4284/11</strain>
    </source>
</reference>
<comment type="caution">
    <text evidence="2">The sequence shown here is derived from an EMBL/GenBank/DDBJ whole genome shotgun (WGS) entry which is preliminary data.</text>
</comment>
<dbReference type="Proteomes" id="UP000275012">
    <property type="component" value="Unassembled WGS sequence"/>
</dbReference>
<keyword evidence="1" id="KW-0472">Membrane</keyword>
<feature type="transmembrane region" description="Helical" evidence="1">
    <location>
        <begin position="20"/>
        <end position="38"/>
    </location>
</feature>
<organism evidence="2 3">
    <name type="scientific">Solilutibacter pythonis</name>
    <dbReference type="NCBI Taxonomy" id="2483112"/>
    <lineage>
        <taxon>Bacteria</taxon>
        <taxon>Pseudomonadati</taxon>
        <taxon>Pseudomonadota</taxon>
        <taxon>Gammaproteobacteria</taxon>
        <taxon>Lysobacterales</taxon>
        <taxon>Lysobacteraceae</taxon>
        <taxon>Solilutibacter</taxon>
    </lineage>
</organism>
<feature type="transmembrane region" description="Helical" evidence="1">
    <location>
        <begin position="75"/>
        <end position="98"/>
    </location>
</feature>
<accession>A0A3M2I0Z0</accession>
<evidence type="ECO:0008006" key="4">
    <source>
        <dbReference type="Google" id="ProtNLM"/>
    </source>
</evidence>
<sequence length="131" mass="13518">MYDPVARSKRMVRQAALRQMLAVALAAVAAGFLAPGGLRFGLGVFVGGLAVALGNWLAARIALAGGVAPANVVLVRWFAGIVVRWGVFLAVMVGAVAAWKLPPLALLIGVLAALVAYVVSVSLKTVRNSNQ</sequence>
<feature type="transmembrane region" description="Helical" evidence="1">
    <location>
        <begin position="104"/>
        <end position="123"/>
    </location>
</feature>
<dbReference type="EMBL" id="RFLY01000009">
    <property type="protein sequence ID" value="RMH92832.1"/>
    <property type="molecule type" value="Genomic_DNA"/>
</dbReference>
<gene>
    <name evidence="2" type="ORF">EBB59_07665</name>
</gene>
<name>A0A3M2I0Z0_9GAMM</name>
<keyword evidence="1" id="KW-0812">Transmembrane</keyword>
<dbReference type="RefSeq" id="WP_122101566.1">
    <property type="nucleotide sequence ID" value="NZ_RFLY01000009.1"/>
</dbReference>
<protein>
    <recommendedName>
        <fullName evidence="4">ATP synthase subunit I</fullName>
    </recommendedName>
</protein>
<feature type="transmembrane region" description="Helical" evidence="1">
    <location>
        <begin position="44"/>
        <end position="63"/>
    </location>
</feature>
<keyword evidence="1" id="KW-1133">Transmembrane helix</keyword>
<evidence type="ECO:0000313" key="2">
    <source>
        <dbReference type="EMBL" id="RMH92832.1"/>
    </source>
</evidence>
<evidence type="ECO:0000313" key="3">
    <source>
        <dbReference type="Proteomes" id="UP000275012"/>
    </source>
</evidence>
<dbReference type="AlphaFoldDB" id="A0A3M2I0Z0"/>
<proteinExistence type="predicted"/>
<keyword evidence="3" id="KW-1185">Reference proteome</keyword>
<dbReference type="OrthoDB" id="6058230at2"/>
<evidence type="ECO:0000256" key="1">
    <source>
        <dbReference type="SAM" id="Phobius"/>
    </source>
</evidence>